<dbReference type="EC" id="2.2.1.6" evidence="4"/>
<evidence type="ECO:0000256" key="1">
    <source>
        <dbReference type="ARBA" id="ARBA00004974"/>
    </source>
</evidence>
<sequence>MASVADHLVARLAADGIDHVFGVGGANIEDVFDSLHRLGPRPRLVLAKHEFGAATMADGYARTTGRYGVVLATSGGGALNLVAALGESFASRVPVLALVGQPPTALEGRGAFQDTSGRAGTIDAQMLFGQVSRFCARVDDPAGFPELLADALAAVAEGGPAVLLLPKDIQQTEARAPRTGSDRRPSEPDGHDANGIRSANPKPADHSRADHARAEHLVVESAAGTVVIIAGAEIARADARAELSALAVALDAAVVVAPDAKDVFPNAHPLYAGVAGIMGHPGIAALIADAALCLVVGTPLPTTERGGLESALAQTTVLHLGIDAPFVAAAASVSGELRKNLARLTAAAPPRASRARRIDAGSLEPPSATGAGIRYRQAVSAIAARLAPGDGVFADAGNTGAAVIHHLPVPEDGLFVVALGMGGMGYAFGAGIGSALGRGRRTYVLAGDGSFLMHGFEVHTAAEYQAPVTFVVFNNNAHAMCVTREQLYYSGDYTFNRFAPSDPAAAIDALLPGITARSASTLAELERALDETAAIPGPVFVCIDCDPDEIPPFAPFLEEFSA</sequence>
<keyword evidence="8" id="KW-0100">Branched-chain amino acid biosynthesis</keyword>
<name>A0A3M2L408_9NOCA</name>
<evidence type="ECO:0000256" key="7">
    <source>
        <dbReference type="ARBA" id="ARBA00023052"/>
    </source>
</evidence>
<evidence type="ECO:0000256" key="2">
    <source>
        <dbReference type="ARBA" id="ARBA00005025"/>
    </source>
</evidence>
<dbReference type="PANTHER" id="PTHR18968">
    <property type="entry name" value="THIAMINE PYROPHOSPHATE ENZYMES"/>
    <property type="match status" value="1"/>
</dbReference>
<dbReference type="GO" id="GO:0000287">
    <property type="term" value="F:magnesium ion binding"/>
    <property type="evidence" value="ECO:0007669"/>
    <property type="project" value="InterPro"/>
</dbReference>
<evidence type="ECO:0000259" key="13">
    <source>
        <dbReference type="Pfam" id="PF00205"/>
    </source>
</evidence>
<accession>A0A3M2L408</accession>
<evidence type="ECO:0000256" key="5">
    <source>
        <dbReference type="ARBA" id="ARBA00022630"/>
    </source>
</evidence>
<dbReference type="RefSeq" id="WP_122188446.1">
    <property type="nucleotide sequence ID" value="NZ_RFFH01000005.1"/>
</dbReference>
<dbReference type="PANTHER" id="PTHR18968:SF167">
    <property type="entry name" value="ACETOLACTATE SYNTHASE LARGE SUBUNIT ILVB2-RELATED"/>
    <property type="match status" value="1"/>
</dbReference>
<evidence type="ECO:0000256" key="11">
    <source>
        <dbReference type="SAM" id="MobiDB-lite"/>
    </source>
</evidence>
<keyword evidence="17" id="KW-1185">Reference proteome</keyword>
<dbReference type="GO" id="GO:0003984">
    <property type="term" value="F:acetolactate synthase activity"/>
    <property type="evidence" value="ECO:0007669"/>
    <property type="project" value="UniProtKB-EC"/>
</dbReference>
<dbReference type="Proteomes" id="UP000279275">
    <property type="component" value="Unassembled WGS sequence"/>
</dbReference>
<evidence type="ECO:0000256" key="12">
    <source>
        <dbReference type="SAM" id="Phobius"/>
    </source>
</evidence>
<dbReference type="InterPro" id="IPR045229">
    <property type="entry name" value="TPP_enz"/>
</dbReference>
<keyword evidence="8" id="KW-0028">Amino-acid biosynthesis</keyword>
<feature type="domain" description="Thiamine pyrophosphate enzyme central" evidence="13">
    <location>
        <begin position="223"/>
        <end position="330"/>
    </location>
</feature>
<keyword evidence="7 10" id="KW-0786">Thiamine pyrophosphate</keyword>
<dbReference type="Pfam" id="PF00205">
    <property type="entry name" value="TPP_enzyme_M"/>
    <property type="match status" value="1"/>
</dbReference>
<evidence type="ECO:0000256" key="8">
    <source>
        <dbReference type="ARBA" id="ARBA00023304"/>
    </source>
</evidence>
<comment type="catalytic activity">
    <reaction evidence="9">
        <text>2 pyruvate + H(+) = (2S)-2-acetolactate + CO2</text>
        <dbReference type="Rhea" id="RHEA:25249"/>
        <dbReference type="ChEBI" id="CHEBI:15361"/>
        <dbReference type="ChEBI" id="CHEBI:15378"/>
        <dbReference type="ChEBI" id="CHEBI:16526"/>
        <dbReference type="ChEBI" id="CHEBI:58476"/>
        <dbReference type="EC" id="2.2.1.6"/>
    </reaction>
</comment>
<feature type="domain" description="Thiamine pyrophosphate enzyme N-terminal TPP-binding" evidence="15">
    <location>
        <begin position="4"/>
        <end position="114"/>
    </location>
</feature>
<dbReference type="UniPathway" id="UPA00049">
    <property type="reaction ID" value="UER00059"/>
</dbReference>
<keyword evidence="12" id="KW-0812">Transmembrane</keyword>
<keyword evidence="6" id="KW-0274">FAD</keyword>
<evidence type="ECO:0000313" key="17">
    <source>
        <dbReference type="Proteomes" id="UP000279275"/>
    </source>
</evidence>
<keyword evidence="12" id="KW-0472">Membrane</keyword>
<dbReference type="InterPro" id="IPR029061">
    <property type="entry name" value="THDP-binding"/>
</dbReference>
<evidence type="ECO:0000256" key="3">
    <source>
        <dbReference type="ARBA" id="ARBA00007812"/>
    </source>
</evidence>
<evidence type="ECO:0000259" key="14">
    <source>
        <dbReference type="Pfam" id="PF02775"/>
    </source>
</evidence>
<gene>
    <name evidence="16" type="ORF">EBN03_13885</name>
</gene>
<proteinExistence type="inferred from homology"/>
<evidence type="ECO:0000256" key="6">
    <source>
        <dbReference type="ARBA" id="ARBA00022827"/>
    </source>
</evidence>
<dbReference type="CDD" id="cd07035">
    <property type="entry name" value="TPP_PYR_POX_like"/>
    <property type="match status" value="1"/>
</dbReference>
<dbReference type="SUPFAM" id="SSF52518">
    <property type="entry name" value="Thiamin diphosphate-binding fold (THDP-binding)"/>
    <property type="match status" value="2"/>
</dbReference>
<dbReference type="GO" id="GO:0050660">
    <property type="term" value="F:flavin adenine dinucleotide binding"/>
    <property type="evidence" value="ECO:0007669"/>
    <property type="project" value="TreeGrafter"/>
</dbReference>
<dbReference type="GO" id="GO:0009097">
    <property type="term" value="P:isoleucine biosynthetic process"/>
    <property type="evidence" value="ECO:0007669"/>
    <property type="project" value="UniProtKB-UniPathway"/>
</dbReference>
<dbReference type="UniPathway" id="UPA00047">
    <property type="reaction ID" value="UER00055"/>
</dbReference>
<dbReference type="InterPro" id="IPR012000">
    <property type="entry name" value="Thiamin_PyroP_enz_cen_dom"/>
</dbReference>
<evidence type="ECO:0000259" key="15">
    <source>
        <dbReference type="Pfam" id="PF02776"/>
    </source>
</evidence>
<dbReference type="InterPro" id="IPR029035">
    <property type="entry name" value="DHS-like_NAD/FAD-binding_dom"/>
</dbReference>
<dbReference type="InterPro" id="IPR011766">
    <property type="entry name" value="TPP_enzyme_TPP-bd"/>
</dbReference>
<dbReference type="Gene3D" id="3.40.50.1220">
    <property type="entry name" value="TPP-binding domain"/>
    <property type="match status" value="1"/>
</dbReference>
<evidence type="ECO:0000256" key="10">
    <source>
        <dbReference type="RuleBase" id="RU362132"/>
    </source>
</evidence>
<comment type="pathway">
    <text evidence="2">Amino-acid biosynthesis; L-valine biosynthesis; L-valine from pyruvate: step 1/4.</text>
</comment>
<dbReference type="InterPro" id="IPR012001">
    <property type="entry name" value="Thiamin_PyroP_enz_TPP-bd_dom"/>
</dbReference>
<dbReference type="SUPFAM" id="SSF52467">
    <property type="entry name" value="DHS-like NAD/FAD-binding domain"/>
    <property type="match status" value="1"/>
</dbReference>
<dbReference type="GO" id="GO:0009099">
    <property type="term" value="P:L-valine biosynthetic process"/>
    <property type="evidence" value="ECO:0007669"/>
    <property type="project" value="UniProtKB-UniPathway"/>
</dbReference>
<dbReference type="CDD" id="cd00568">
    <property type="entry name" value="TPP_enzymes"/>
    <property type="match status" value="1"/>
</dbReference>
<reference evidence="16 17" key="1">
    <citation type="submission" date="2018-10" db="EMBL/GenBank/DDBJ databases">
        <title>Isolation from cow dung.</title>
        <authorList>
            <person name="Ling L."/>
        </authorList>
    </citation>
    <scope>NUCLEOTIDE SEQUENCE [LARGE SCALE GENOMIC DNA]</scope>
    <source>
        <strain evidence="16 17">NEAU-LL90</strain>
    </source>
</reference>
<keyword evidence="5" id="KW-0285">Flavoprotein</keyword>
<comment type="caution">
    <text evidence="16">The sequence shown here is derived from an EMBL/GenBank/DDBJ whole genome shotgun (WGS) entry which is preliminary data.</text>
</comment>
<keyword evidence="12" id="KW-1133">Transmembrane helix</keyword>
<dbReference type="EMBL" id="RFFH01000005">
    <property type="protein sequence ID" value="RMI32104.1"/>
    <property type="molecule type" value="Genomic_DNA"/>
</dbReference>
<dbReference type="Pfam" id="PF02776">
    <property type="entry name" value="TPP_enzyme_N"/>
    <property type="match status" value="1"/>
</dbReference>
<dbReference type="OrthoDB" id="3203527at2"/>
<feature type="compositionally biased region" description="Basic and acidic residues" evidence="11">
    <location>
        <begin position="180"/>
        <end position="194"/>
    </location>
</feature>
<dbReference type="GO" id="GO:0005948">
    <property type="term" value="C:acetolactate synthase complex"/>
    <property type="evidence" value="ECO:0007669"/>
    <property type="project" value="TreeGrafter"/>
</dbReference>
<comment type="pathway">
    <text evidence="1">Amino-acid biosynthesis; L-isoleucine biosynthesis; L-isoleucine from 2-oxobutanoate: step 1/4.</text>
</comment>
<evidence type="ECO:0000313" key="16">
    <source>
        <dbReference type="EMBL" id="RMI32104.1"/>
    </source>
</evidence>
<dbReference type="AlphaFoldDB" id="A0A3M2L408"/>
<dbReference type="GO" id="GO:0030976">
    <property type="term" value="F:thiamine pyrophosphate binding"/>
    <property type="evidence" value="ECO:0007669"/>
    <property type="project" value="InterPro"/>
</dbReference>
<comment type="similarity">
    <text evidence="3 10">Belongs to the TPP enzyme family.</text>
</comment>
<evidence type="ECO:0000256" key="9">
    <source>
        <dbReference type="ARBA" id="ARBA00048670"/>
    </source>
</evidence>
<evidence type="ECO:0000256" key="4">
    <source>
        <dbReference type="ARBA" id="ARBA00013145"/>
    </source>
</evidence>
<protein>
    <recommendedName>
        <fullName evidence="4">acetolactate synthase</fullName>
        <ecNumber evidence="4">2.2.1.6</ecNumber>
    </recommendedName>
</protein>
<dbReference type="Gene3D" id="3.40.50.970">
    <property type="match status" value="2"/>
</dbReference>
<feature type="transmembrane region" description="Helical" evidence="12">
    <location>
        <begin position="414"/>
        <end position="436"/>
    </location>
</feature>
<dbReference type="Pfam" id="PF02775">
    <property type="entry name" value="TPP_enzyme_C"/>
    <property type="match status" value="1"/>
</dbReference>
<feature type="domain" description="Thiamine pyrophosphate enzyme TPP-binding" evidence="14">
    <location>
        <begin position="395"/>
        <end position="541"/>
    </location>
</feature>
<feature type="region of interest" description="Disordered" evidence="11">
    <location>
        <begin position="166"/>
        <end position="209"/>
    </location>
</feature>
<organism evidence="16 17">
    <name type="scientific">Nocardia stercoris</name>
    <dbReference type="NCBI Taxonomy" id="2483361"/>
    <lineage>
        <taxon>Bacteria</taxon>
        <taxon>Bacillati</taxon>
        <taxon>Actinomycetota</taxon>
        <taxon>Actinomycetes</taxon>
        <taxon>Mycobacteriales</taxon>
        <taxon>Nocardiaceae</taxon>
        <taxon>Nocardia</taxon>
    </lineage>
</organism>